<proteinExistence type="predicted"/>
<dbReference type="AlphaFoldDB" id="A0A8T8LYV4"/>
<reference evidence="1" key="1">
    <citation type="journal article" date="2011" name="PLoS Pathog.">
        <title>Dynamic evolution of pathogenicity revealed by sequencing and comparative genomics of 19 Pseudomonas syringae isolates.</title>
        <authorList>
            <person name="Baltrus D.A."/>
            <person name="Nishimura M.T."/>
            <person name="Romanchuk A."/>
            <person name="Chang J.H."/>
            <person name="Mukhtar M.S."/>
            <person name="Cherkis K."/>
            <person name="Roach J."/>
            <person name="Grant S.R."/>
            <person name="Jones C.D."/>
            <person name="Dangl J.L."/>
        </authorList>
    </citation>
    <scope>NUCLEOTIDE SEQUENCE</scope>
    <source>
        <strain evidence="1">Cit 7</strain>
    </source>
</reference>
<accession>A0A8T8LYV4</accession>
<evidence type="ECO:0000313" key="1">
    <source>
        <dbReference type="EMBL" id="QUP66645.1"/>
    </source>
</evidence>
<name>A0A8T8LYV4_PSESX</name>
<gene>
    <name evidence="1" type="ORF">PSYCIT7_002970</name>
</gene>
<evidence type="ECO:0000313" key="2">
    <source>
        <dbReference type="Proteomes" id="UP000005924"/>
    </source>
</evidence>
<sequence>MRNSSSENVRNRLEWLEAVLNKKITINERVTLSLKTMRSFCALAIAGRFSSIAYNTLRNATMNLNEPAQGYQNWAYLVELRQRCFETFKVVELEHKESKVASKDKDSQALLYAHICSMAYLEIYQFLERLVSQPEEMSTLATTSIKNQLIISREKFKTIASYSGAQSKTGSILKLVDR</sequence>
<protein>
    <submittedName>
        <fullName evidence="1">Uncharacterized protein</fullName>
    </submittedName>
</protein>
<dbReference type="RefSeq" id="WP_003366544.1">
    <property type="nucleotide sequence ID" value="NZ_CP073636.1"/>
</dbReference>
<organism evidence="1 2">
    <name type="scientific">Pseudomonas syringae Cit 7</name>
    <dbReference type="NCBI Taxonomy" id="629264"/>
    <lineage>
        <taxon>Bacteria</taxon>
        <taxon>Pseudomonadati</taxon>
        <taxon>Pseudomonadota</taxon>
        <taxon>Gammaproteobacteria</taxon>
        <taxon>Pseudomonadales</taxon>
        <taxon>Pseudomonadaceae</taxon>
        <taxon>Pseudomonas</taxon>
        <taxon>Pseudomonas syringae</taxon>
    </lineage>
</organism>
<dbReference type="Proteomes" id="UP000005924">
    <property type="component" value="Chromosome"/>
</dbReference>
<reference evidence="1" key="2">
    <citation type="submission" date="2021-04" db="EMBL/GenBank/DDBJ databases">
        <title>A complete genome sequence for Pseudomonas syringae Cit7.</title>
        <authorList>
            <person name="Baltrus D.A."/>
        </authorList>
    </citation>
    <scope>NUCLEOTIDE SEQUENCE</scope>
    <source>
        <strain evidence="1">Cit 7</strain>
    </source>
</reference>
<dbReference type="EMBL" id="CP073636">
    <property type="protein sequence ID" value="QUP66645.1"/>
    <property type="molecule type" value="Genomic_DNA"/>
</dbReference>